<dbReference type="Proteomes" id="UP000594205">
    <property type="component" value="Chromosome"/>
</dbReference>
<gene>
    <name evidence="3" type="ORF">IM697_29880</name>
</gene>
<evidence type="ECO:0000313" key="4">
    <source>
        <dbReference type="Proteomes" id="UP000594205"/>
    </source>
</evidence>
<dbReference type="InterPro" id="IPR013216">
    <property type="entry name" value="Methyltransf_11"/>
</dbReference>
<sequence length="247" mass="26125">MLDYDKEAERYDASRGGEPRAAAAAEAVLGLLPDGTRRLLDVACGTGIVTRRFAAGRGGLSVTGVDLAPAMARQAAARMPGAVVLGDSRRLPVRDGLFDAVSSVWLLHLAQTAEDVRTIVGECARVLRPGGVYVTTVDKAAAHNVGSDIDAVMASRPRRPARDAAALVESYALAHGLVPAGQARFTGRGQGRSPRRTVADLRRGWFVTVPPGGALADGFAARLAQLPDQDRPRPEPVFSLRAFRKPD</sequence>
<evidence type="ECO:0000259" key="2">
    <source>
        <dbReference type="Pfam" id="PF08241"/>
    </source>
</evidence>
<keyword evidence="4" id="KW-1185">Reference proteome</keyword>
<dbReference type="Gene3D" id="3.40.50.150">
    <property type="entry name" value="Vaccinia Virus protein VP39"/>
    <property type="match status" value="1"/>
</dbReference>
<dbReference type="GO" id="GO:0032259">
    <property type="term" value="P:methylation"/>
    <property type="evidence" value="ECO:0007669"/>
    <property type="project" value="UniProtKB-KW"/>
</dbReference>
<keyword evidence="3" id="KW-0489">Methyltransferase</keyword>
<feature type="region of interest" description="Disordered" evidence="1">
    <location>
        <begin position="227"/>
        <end position="247"/>
    </location>
</feature>
<dbReference type="EMBL" id="CP063373">
    <property type="protein sequence ID" value="QOV41368.1"/>
    <property type="molecule type" value="Genomic_DNA"/>
</dbReference>
<dbReference type="RefSeq" id="WP_194049938.1">
    <property type="nucleotide sequence ID" value="NZ_CP063373.1"/>
</dbReference>
<dbReference type="InterPro" id="IPR029063">
    <property type="entry name" value="SAM-dependent_MTases_sf"/>
</dbReference>
<dbReference type="AlphaFoldDB" id="A0A7M2T0R5"/>
<organism evidence="3 4">
    <name type="scientific">Streptomyces ferrugineus</name>
    <dbReference type="NCBI Taxonomy" id="1413221"/>
    <lineage>
        <taxon>Bacteria</taxon>
        <taxon>Bacillati</taxon>
        <taxon>Actinomycetota</taxon>
        <taxon>Actinomycetes</taxon>
        <taxon>Kitasatosporales</taxon>
        <taxon>Streptomycetaceae</taxon>
        <taxon>Streptomyces</taxon>
    </lineage>
</organism>
<evidence type="ECO:0000256" key="1">
    <source>
        <dbReference type="SAM" id="MobiDB-lite"/>
    </source>
</evidence>
<keyword evidence="3" id="KW-0808">Transferase</keyword>
<evidence type="ECO:0000313" key="3">
    <source>
        <dbReference type="EMBL" id="QOV41368.1"/>
    </source>
</evidence>
<name>A0A7M2T0R5_9ACTN</name>
<accession>A0A7M2T0R5</accession>
<dbReference type="Pfam" id="PF08241">
    <property type="entry name" value="Methyltransf_11"/>
    <property type="match status" value="1"/>
</dbReference>
<dbReference type="SUPFAM" id="SSF53335">
    <property type="entry name" value="S-adenosyl-L-methionine-dependent methyltransferases"/>
    <property type="match status" value="1"/>
</dbReference>
<dbReference type="CDD" id="cd02440">
    <property type="entry name" value="AdoMet_MTases"/>
    <property type="match status" value="1"/>
</dbReference>
<dbReference type="GO" id="GO:0008757">
    <property type="term" value="F:S-adenosylmethionine-dependent methyltransferase activity"/>
    <property type="evidence" value="ECO:0007669"/>
    <property type="project" value="InterPro"/>
</dbReference>
<feature type="domain" description="Methyltransferase type 11" evidence="2">
    <location>
        <begin position="40"/>
        <end position="134"/>
    </location>
</feature>
<reference evidence="3 4" key="1">
    <citation type="submission" date="2020-10" db="EMBL/GenBank/DDBJ databases">
        <title>Streptomyces ferrugineus complate genome analysis.</title>
        <authorList>
            <person name="Anwar N."/>
        </authorList>
    </citation>
    <scope>NUCLEOTIDE SEQUENCE [LARGE SCALE GENOMIC DNA]</scope>
    <source>
        <strain evidence="3 4">CCTCC AA2014009</strain>
    </source>
</reference>
<protein>
    <submittedName>
        <fullName evidence="3">Class I SAM-dependent methyltransferase</fullName>
    </submittedName>
</protein>
<dbReference type="PANTHER" id="PTHR43591">
    <property type="entry name" value="METHYLTRANSFERASE"/>
    <property type="match status" value="1"/>
</dbReference>
<dbReference type="KEGG" id="sfeu:IM697_29880"/>
<proteinExistence type="predicted"/>